<dbReference type="EMBL" id="CP133619">
    <property type="protein sequence ID" value="WMV43570.1"/>
    <property type="molecule type" value="Genomic_DNA"/>
</dbReference>
<evidence type="ECO:0000313" key="1">
    <source>
        <dbReference type="EMBL" id="WMV43570.1"/>
    </source>
</evidence>
<gene>
    <name evidence="1" type="ORF">MTR67_036955</name>
</gene>
<name>A0AAF0UCK9_SOLVR</name>
<organism evidence="1 2">
    <name type="scientific">Solanum verrucosum</name>
    <dbReference type="NCBI Taxonomy" id="315347"/>
    <lineage>
        <taxon>Eukaryota</taxon>
        <taxon>Viridiplantae</taxon>
        <taxon>Streptophyta</taxon>
        <taxon>Embryophyta</taxon>
        <taxon>Tracheophyta</taxon>
        <taxon>Spermatophyta</taxon>
        <taxon>Magnoliopsida</taxon>
        <taxon>eudicotyledons</taxon>
        <taxon>Gunneridae</taxon>
        <taxon>Pentapetalae</taxon>
        <taxon>asterids</taxon>
        <taxon>lamiids</taxon>
        <taxon>Solanales</taxon>
        <taxon>Solanaceae</taxon>
        <taxon>Solanoideae</taxon>
        <taxon>Solaneae</taxon>
        <taxon>Solanum</taxon>
    </lineage>
</organism>
<keyword evidence="2" id="KW-1185">Reference proteome</keyword>
<proteinExistence type="predicted"/>
<accession>A0AAF0UCK9</accession>
<sequence length="44" mass="4604">MLAAVLVPMFGVAGCSFDVSEALAGNTFVPFLDTSFGSRCSERC</sequence>
<evidence type="ECO:0000313" key="2">
    <source>
        <dbReference type="Proteomes" id="UP001234989"/>
    </source>
</evidence>
<reference evidence="1" key="1">
    <citation type="submission" date="2023-08" db="EMBL/GenBank/DDBJ databases">
        <title>A de novo genome assembly of Solanum verrucosum Schlechtendal, a Mexican diploid species geographically isolated from the other diploid A-genome species in potato relatives.</title>
        <authorList>
            <person name="Hosaka K."/>
        </authorList>
    </citation>
    <scope>NUCLEOTIDE SEQUENCE</scope>
    <source>
        <tissue evidence="1">Young leaves</tissue>
    </source>
</reference>
<dbReference type="AlphaFoldDB" id="A0AAF0UCK9"/>
<dbReference type="Proteomes" id="UP001234989">
    <property type="component" value="Chromosome 8"/>
</dbReference>
<protein>
    <submittedName>
        <fullName evidence="1">Uncharacterized protein</fullName>
    </submittedName>
</protein>